<comment type="caution">
    <text evidence="1">The sequence shown here is derived from an EMBL/GenBank/DDBJ whole genome shotgun (WGS) entry which is preliminary data.</text>
</comment>
<accession>X0YCQ1</accession>
<feature type="non-terminal residue" evidence="1">
    <location>
        <position position="1"/>
    </location>
</feature>
<evidence type="ECO:0000313" key="1">
    <source>
        <dbReference type="EMBL" id="GAG46458.1"/>
    </source>
</evidence>
<sequence>KKPDLEVFRVFRDRLMDTRVRLLCTNCGTGITYTVKDMPDDLHCVNCHSKLLAVTGTRNMDAELLLNRKIKKGRKDTTASAKISKPSSPCIDFTNEEQDYLDRLADSASLVAASGKRAVTVQAGRGIGPRTAGRILRRQTDGDELLKDVLREELLYAKTKRFWRE</sequence>
<dbReference type="EMBL" id="BARS01052864">
    <property type="protein sequence ID" value="GAG46458.1"/>
    <property type="molecule type" value="Genomic_DNA"/>
</dbReference>
<dbReference type="AlphaFoldDB" id="X0YCQ1"/>
<name>X0YCQ1_9ZZZZ</name>
<protein>
    <submittedName>
        <fullName evidence="1">Uncharacterized protein</fullName>
    </submittedName>
</protein>
<gene>
    <name evidence="1" type="ORF">S01H1_78537</name>
</gene>
<reference evidence="1" key="1">
    <citation type="journal article" date="2014" name="Front. Microbiol.">
        <title>High frequency of phylogenetically diverse reductive dehalogenase-homologous genes in deep subseafloor sedimentary metagenomes.</title>
        <authorList>
            <person name="Kawai M."/>
            <person name="Futagami T."/>
            <person name="Toyoda A."/>
            <person name="Takaki Y."/>
            <person name="Nishi S."/>
            <person name="Hori S."/>
            <person name="Arai W."/>
            <person name="Tsubouchi T."/>
            <person name="Morono Y."/>
            <person name="Uchiyama I."/>
            <person name="Ito T."/>
            <person name="Fujiyama A."/>
            <person name="Inagaki F."/>
            <person name="Takami H."/>
        </authorList>
    </citation>
    <scope>NUCLEOTIDE SEQUENCE</scope>
    <source>
        <strain evidence="1">Expedition CK06-06</strain>
    </source>
</reference>
<proteinExistence type="predicted"/>
<organism evidence="1">
    <name type="scientific">marine sediment metagenome</name>
    <dbReference type="NCBI Taxonomy" id="412755"/>
    <lineage>
        <taxon>unclassified sequences</taxon>
        <taxon>metagenomes</taxon>
        <taxon>ecological metagenomes</taxon>
    </lineage>
</organism>